<dbReference type="FunFam" id="3.40.50.300:FF:002096">
    <property type="entry name" value="nuclear GTPase SLIP-GC isoform X2"/>
    <property type="match status" value="1"/>
</dbReference>
<dbReference type="HOGENOM" id="CLU_019456_0_0_1"/>
<sequence>MEYPMADAEVFVDQESPSAKEEPGKKRRRSGSHLKFRAFPSAEQSALKEYEKLESRTRRVLSTTYQKIIQSVFFEDGIPSGVKYLINRLLTLIEKPSLEPVYIGLFGSTGAGKSSLLNAIINEKMFLPVSGESTCTSCLVQVSSGVSDKYEAKIHLLSDQEWKEELRNLTELLDKREEGQGSEENDWGDDSDIAEEAVQKLQMLYGRGAENKSYEELLRTKLREKIPTSKIITLKGEEASELSAQLDSYIRIQTGDADGQSSEPQIQPLIKYVEVTLPNSEVIPEGVVLVDIPGTGDFNSERDDIWKKTINKCSVIWVISDIERVSGGKAHEVLLKESLKACQRGVCTDISLVVTKADKLYLPEYLRERKDGKQTIGTQREAILERNGAVKLQRSRILKEKLKRKLPSSSMILDAPDLVYTVSAQEYWQQELLSEEETEIPKLREYVRKRFLREKRRTVTEYVAEAFGILLLMDNFNSKENFMEDYFHPSGLKRFVEERVTVLEKDVDQCFAQMEQPLQEGVRSAKLSYRRILSGRLTRSKGNQGFHQTLKAVCLKNGIFASRTLARIDLNEDITQPIYDKIDPIFGSIFRTGKDNHAGLLPHLDAFKLSLHERIRNAGLRSDWKSDSYKQRLLSQEVNVMLGALEGHVLRKKRCIYESVYISIQNELKYCYEEAAQVTGKKACERMKDIIKRGVERQVAEGMFERAQSRMQEQFQELKSGIMEKMKMRISTMLALASSKTEGLYIELPDVKTEYKEMEKLYKSLREIAENAVLRKGLQDFLIRMSPSKVGPAKS</sequence>
<dbReference type="InParanoid" id="F7EEJ8"/>
<organism evidence="3 4">
    <name type="scientific">Ornithorhynchus anatinus</name>
    <name type="common">Duckbill platypus</name>
    <dbReference type="NCBI Taxonomy" id="9258"/>
    <lineage>
        <taxon>Eukaryota</taxon>
        <taxon>Metazoa</taxon>
        <taxon>Chordata</taxon>
        <taxon>Craniata</taxon>
        <taxon>Vertebrata</taxon>
        <taxon>Euteleostomi</taxon>
        <taxon>Mammalia</taxon>
        <taxon>Monotremata</taxon>
        <taxon>Ornithorhynchidae</taxon>
        <taxon>Ornithorhynchus</taxon>
    </lineage>
</organism>
<dbReference type="InterPro" id="IPR045063">
    <property type="entry name" value="Dynamin_N"/>
</dbReference>
<dbReference type="FunFam" id="3.40.50.300:FF:001102">
    <property type="entry name" value="Nuclear GTPase, germinal center-associated"/>
    <property type="match status" value="1"/>
</dbReference>
<dbReference type="Ensembl" id="ENSOANT00000024975.2">
    <property type="protein sequence ID" value="ENSOANP00000024971.2"/>
    <property type="gene ID" value="ENSOANG00000015837.3"/>
</dbReference>
<dbReference type="STRING" id="9258.ENSOANP00000024971"/>
<name>F7EEJ8_ORNAN</name>
<dbReference type="GO" id="GO:0071222">
    <property type="term" value="P:cellular response to lipopolysaccharide"/>
    <property type="evidence" value="ECO:0007669"/>
    <property type="project" value="Ensembl"/>
</dbReference>
<dbReference type="FunCoup" id="F7EEJ8">
    <property type="interactions" value="2"/>
</dbReference>
<dbReference type="GO" id="GO:0005829">
    <property type="term" value="C:cytosol"/>
    <property type="evidence" value="ECO:0007669"/>
    <property type="project" value="Ensembl"/>
</dbReference>
<dbReference type="KEGG" id="oaa:100077883"/>
<dbReference type="CDD" id="cd00882">
    <property type="entry name" value="Ras_like_GTPase"/>
    <property type="match status" value="1"/>
</dbReference>
<dbReference type="RefSeq" id="XP_001509019.2">
    <property type="nucleotide sequence ID" value="XM_001508969.5"/>
</dbReference>
<reference evidence="3" key="2">
    <citation type="submission" date="2025-09" db="UniProtKB">
        <authorList>
            <consortium name="Ensembl"/>
        </authorList>
    </citation>
    <scope>IDENTIFICATION</scope>
    <source>
        <strain evidence="3">Glennie</strain>
    </source>
</reference>
<evidence type="ECO:0000313" key="4">
    <source>
        <dbReference type="Proteomes" id="UP000002279"/>
    </source>
</evidence>
<reference evidence="3" key="1">
    <citation type="submission" date="2025-08" db="UniProtKB">
        <authorList>
            <consortium name="Ensembl"/>
        </authorList>
    </citation>
    <scope>IDENTIFICATION</scope>
    <source>
        <strain evidence="3">Glennie</strain>
    </source>
</reference>
<dbReference type="GO" id="GO:0033262">
    <property type="term" value="P:regulation of nuclear cell cycle DNA replication"/>
    <property type="evidence" value="ECO:0007669"/>
    <property type="project" value="Ensembl"/>
</dbReference>
<dbReference type="PANTHER" id="PTHR47308:SF1">
    <property type="entry name" value="NUCLEAR GTPASE SLIP-GC"/>
    <property type="match status" value="1"/>
</dbReference>
<dbReference type="Gene3D" id="3.40.50.300">
    <property type="entry name" value="P-loop containing nucleotide triphosphate hydrolases"/>
    <property type="match status" value="2"/>
</dbReference>
<proteinExistence type="predicted"/>
<dbReference type="eggNOG" id="ENOG502QVUX">
    <property type="taxonomic scope" value="Eukaryota"/>
</dbReference>
<dbReference type="GO" id="GO:0003924">
    <property type="term" value="F:GTPase activity"/>
    <property type="evidence" value="ECO:0000318"/>
    <property type="project" value="GO_Central"/>
</dbReference>
<dbReference type="Bgee" id="ENSOANG00000015837">
    <property type="expression patterns" value="Expressed in adult mammalian kidney and 2 other cell types or tissues"/>
</dbReference>
<feature type="region of interest" description="Disordered" evidence="1">
    <location>
        <begin position="1"/>
        <end position="33"/>
    </location>
</feature>
<keyword evidence="4" id="KW-1185">Reference proteome</keyword>
<dbReference type="OrthoDB" id="3598281at2759"/>
<dbReference type="GO" id="GO:0043066">
    <property type="term" value="P:negative regulation of apoptotic process"/>
    <property type="evidence" value="ECO:0007669"/>
    <property type="project" value="Ensembl"/>
</dbReference>
<dbReference type="AlphaFoldDB" id="F7EEJ8"/>
<feature type="domain" description="Dynamin N-terminal" evidence="2">
    <location>
        <begin position="103"/>
        <end position="324"/>
    </location>
</feature>
<dbReference type="Proteomes" id="UP000002279">
    <property type="component" value="Unplaced"/>
</dbReference>
<dbReference type="Pfam" id="PF00350">
    <property type="entry name" value="Dynamin_N"/>
    <property type="match status" value="1"/>
</dbReference>
<dbReference type="GO" id="GO:0016607">
    <property type="term" value="C:nuclear speck"/>
    <property type="evidence" value="ECO:0007669"/>
    <property type="project" value="Ensembl"/>
</dbReference>
<dbReference type="InterPro" id="IPR027417">
    <property type="entry name" value="P-loop_NTPase"/>
</dbReference>
<dbReference type="SUPFAM" id="SSF52540">
    <property type="entry name" value="P-loop containing nucleoside triphosphate hydrolases"/>
    <property type="match status" value="1"/>
</dbReference>
<gene>
    <name evidence="3" type="primary">NUGGC</name>
</gene>
<evidence type="ECO:0000256" key="1">
    <source>
        <dbReference type="SAM" id="MobiDB-lite"/>
    </source>
</evidence>
<dbReference type="PANTHER" id="PTHR47308">
    <property type="entry name" value="NUCLEAR GTPASE SLIP-GC"/>
    <property type="match status" value="1"/>
</dbReference>
<accession>F7EEJ8</accession>
<dbReference type="OMA" id="IEQCFAH"/>
<protein>
    <submittedName>
        <fullName evidence="3">Nuclear GTPase, germinal center associated</fullName>
    </submittedName>
</protein>
<dbReference type="InterPro" id="IPR053082">
    <property type="entry name" value="Nuclear_GTPase_SLIP-GC"/>
</dbReference>
<dbReference type="CTD" id="389643"/>
<evidence type="ECO:0000313" key="3">
    <source>
        <dbReference type="Ensembl" id="ENSOANP00000024971.2"/>
    </source>
</evidence>
<evidence type="ECO:0000259" key="2">
    <source>
        <dbReference type="Pfam" id="PF00350"/>
    </source>
</evidence>
<dbReference type="GeneTree" id="ENSGT00390000007091"/>
<dbReference type="GeneID" id="100077883"/>